<protein>
    <submittedName>
        <fullName evidence="1">Uncharacterized protein</fullName>
    </submittedName>
</protein>
<gene>
    <name evidence="1" type="ORF">WMSIL1_LOCUS13159</name>
</gene>
<accession>A0A564Z717</accession>
<dbReference type="AlphaFoldDB" id="A0A564Z717"/>
<dbReference type="EMBL" id="CABIJS010000690">
    <property type="protein sequence ID" value="VUZ55305.1"/>
    <property type="molecule type" value="Genomic_DNA"/>
</dbReference>
<keyword evidence="2" id="KW-1185">Reference proteome</keyword>
<evidence type="ECO:0000313" key="2">
    <source>
        <dbReference type="Proteomes" id="UP000321570"/>
    </source>
</evidence>
<dbReference type="Proteomes" id="UP000321570">
    <property type="component" value="Unassembled WGS sequence"/>
</dbReference>
<sequence length="79" mass="9064">MSVPPSRRTFYKDIQDLYRTIETSTDSQACMEGFDSTSVRLALRPKNGINAHAVSYMDVSKTSHFKFNHVKVSFEEIVF</sequence>
<reference evidence="1 2" key="1">
    <citation type="submission" date="2019-07" db="EMBL/GenBank/DDBJ databases">
        <authorList>
            <person name="Jastrzebski P J."/>
            <person name="Paukszto L."/>
            <person name="Jastrzebski P J."/>
        </authorList>
    </citation>
    <scope>NUCLEOTIDE SEQUENCE [LARGE SCALE GENOMIC DNA]</scope>
    <source>
        <strain evidence="1 2">WMS-il1</strain>
    </source>
</reference>
<organism evidence="1 2">
    <name type="scientific">Hymenolepis diminuta</name>
    <name type="common">Rat tapeworm</name>
    <dbReference type="NCBI Taxonomy" id="6216"/>
    <lineage>
        <taxon>Eukaryota</taxon>
        <taxon>Metazoa</taxon>
        <taxon>Spiralia</taxon>
        <taxon>Lophotrochozoa</taxon>
        <taxon>Platyhelminthes</taxon>
        <taxon>Cestoda</taxon>
        <taxon>Eucestoda</taxon>
        <taxon>Cyclophyllidea</taxon>
        <taxon>Hymenolepididae</taxon>
        <taxon>Hymenolepis</taxon>
    </lineage>
</organism>
<name>A0A564Z717_HYMDI</name>
<proteinExistence type="predicted"/>
<evidence type="ECO:0000313" key="1">
    <source>
        <dbReference type="EMBL" id="VUZ55305.1"/>
    </source>
</evidence>